<sequence length="315" mass="35723">MLLFCRTQCPVGHEPVDLSDSIDCPAVEDVLSENDSSSLWLIKLPHDFDVSSLSGQNVILNGSQDLLYVSEKNKDKRYEIQSKEDSGAELSSFSVVLPSSRKKSLRAVSTLHGQMSVIQSVCVPPSTLPDDSLTVQRQTHNEYIKKWKPFGYRKPPQKLEGKIVKKSSEHLEGGTPGVRKKHKDKRSSNLERTAVVENELEEKRKRDSPKTKKKDKERQEIDLSRVKTEPGLDKTRKRKGDEKGESDDDGCGLVPAKQKREKNRESFVGDVMVKRERDQSDDVFEGDNDFDLARVKREPGETPKKAKKRKKHKAD</sequence>
<keyword evidence="3" id="KW-1185">Reference proteome</keyword>
<feature type="region of interest" description="Disordered" evidence="1">
    <location>
        <begin position="163"/>
        <end position="315"/>
    </location>
</feature>
<dbReference type="Proteomes" id="UP001159427">
    <property type="component" value="Unassembled WGS sequence"/>
</dbReference>
<accession>A0ABN8PFG2</accession>
<name>A0ABN8PFG2_9CNID</name>
<comment type="caution">
    <text evidence="2">The sequence shown here is derived from an EMBL/GenBank/DDBJ whole genome shotgun (WGS) entry which is preliminary data.</text>
</comment>
<dbReference type="Gene3D" id="6.20.250.70">
    <property type="match status" value="1"/>
</dbReference>
<dbReference type="Pfam" id="PF08208">
    <property type="entry name" value="RNA_polI_A34"/>
    <property type="match status" value="1"/>
</dbReference>
<protein>
    <recommendedName>
        <fullName evidence="4">DNA-directed RNA polymerase I subunit RPA34</fullName>
    </recommendedName>
</protein>
<dbReference type="InterPro" id="IPR013240">
    <property type="entry name" value="DNA-dir_RNA_pol1_su_RPA34"/>
</dbReference>
<feature type="compositionally biased region" description="Basic and acidic residues" evidence="1">
    <location>
        <begin position="291"/>
        <end position="304"/>
    </location>
</feature>
<organism evidence="2 3">
    <name type="scientific">Porites evermanni</name>
    <dbReference type="NCBI Taxonomy" id="104178"/>
    <lineage>
        <taxon>Eukaryota</taxon>
        <taxon>Metazoa</taxon>
        <taxon>Cnidaria</taxon>
        <taxon>Anthozoa</taxon>
        <taxon>Hexacorallia</taxon>
        <taxon>Scleractinia</taxon>
        <taxon>Fungiina</taxon>
        <taxon>Poritidae</taxon>
        <taxon>Porites</taxon>
    </lineage>
</organism>
<proteinExistence type="predicted"/>
<evidence type="ECO:0008006" key="4">
    <source>
        <dbReference type="Google" id="ProtNLM"/>
    </source>
</evidence>
<gene>
    <name evidence="2" type="ORF">PEVE_00042597</name>
</gene>
<feature type="compositionally biased region" description="Basic residues" evidence="1">
    <location>
        <begin position="305"/>
        <end position="315"/>
    </location>
</feature>
<evidence type="ECO:0000313" key="2">
    <source>
        <dbReference type="EMBL" id="CAH3142682.1"/>
    </source>
</evidence>
<feature type="compositionally biased region" description="Basic and acidic residues" evidence="1">
    <location>
        <begin position="201"/>
        <end position="243"/>
    </location>
</feature>
<evidence type="ECO:0000313" key="3">
    <source>
        <dbReference type="Proteomes" id="UP001159427"/>
    </source>
</evidence>
<dbReference type="EMBL" id="CALNXI010000841">
    <property type="protein sequence ID" value="CAH3142682.1"/>
    <property type="molecule type" value="Genomic_DNA"/>
</dbReference>
<feature type="compositionally biased region" description="Acidic residues" evidence="1">
    <location>
        <begin position="281"/>
        <end position="290"/>
    </location>
</feature>
<reference evidence="2 3" key="1">
    <citation type="submission" date="2022-05" db="EMBL/GenBank/DDBJ databases">
        <authorList>
            <consortium name="Genoscope - CEA"/>
            <person name="William W."/>
        </authorList>
    </citation>
    <scope>NUCLEOTIDE SEQUENCE [LARGE SCALE GENOMIC DNA]</scope>
</reference>
<feature type="compositionally biased region" description="Basic and acidic residues" evidence="1">
    <location>
        <begin position="163"/>
        <end position="172"/>
    </location>
</feature>
<feature type="compositionally biased region" description="Basic and acidic residues" evidence="1">
    <location>
        <begin position="262"/>
        <end position="280"/>
    </location>
</feature>
<evidence type="ECO:0000256" key="1">
    <source>
        <dbReference type="SAM" id="MobiDB-lite"/>
    </source>
</evidence>